<dbReference type="Pfam" id="PF00892">
    <property type="entry name" value="EamA"/>
    <property type="match status" value="2"/>
</dbReference>
<feature type="transmembrane region" description="Helical" evidence="5">
    <location>
        <begin position="145"/>
        <end position="166"/>
    </location>
</feature>
<feature type="transmembrane region" description="Helical" evidence="5">
    <location>
        <begin position="209"/>
        <end position="231"/>
    </location>
</feature>
<evidence type="ECO:0000256" key="5">
    <source>
        <dbReference type="SAM" id="Phobius"/>
    </source>
</evidence>
<feature type="domain" description="EamA" evidence="6">
    <location>
        <begin position="147"/>
        <end position="279"/>
    </location>
</feature>
<evidence type="ECO:0000256" key="4">
    <source>
        <dbReference type="ARBA" id="ARBA00023136"/>
    </source>
</evidence>
<evidence type="ECO:0000256" key="1">
    <source>
        <dbReference type="ARBA" id="ARBA00004141"/>
    </source>
</evidence>
<feature type="transmembrane region" description="Helical" evidence="5">
    <location>
        <begin position="173"/>
        <end position="197"/>
    </location>
</feature>
<keyword evidence="8" id="KW-1185">Reference proteome</keyword>
<feature type="transmembrane region" description="Helical" evidence="5">
    <location>
        <begin position="66"/>
        <end position="84"/>
    </location>
</feature>
<keyword evidence="4 5" id="KW-0472">Membrane</keyword>
<protein>
    <submittedName>
        <fullName evidence="7">EamA family transporter</fullName>
    </submittedName>
</protein>
<comment type="subcellular location">
    <subcellularLocation>
        <location evidence="1">Membrane</location>
        <topology evidence="1">Multi-pass membrane protein</topology>
    </subcellularLocation>
</comment>
<accession>A0A370DBH5</accession>
<sequence>MSVPAAYLGVILIWGTTPLAIKWSGEGVGFLFGVTGRMVIGVVLALVLVQLMRLRMPWHDVARRTYLAAGLGIFVAMLSVYWASQFIPSGWIAVLFGLTPIVTGLMARLWLTEQGLTPMRLLAVFISLSGLAVIFSAGLDQGEQMAWGVIGVLFSVVTHSASAVWVKRINAELHGLVVTSGGLMVAVPLFLLTWFLQGEAWPRVVDERVISAIVYLGIIGSVLGFALYFYLLRHVETMRVALITLITPVIALLIGQWFNGESVDGWVWFGTLLIMLGLLGFELGSRFWPQLRLSRARERDGQ</sequence>
<evidence type="ECO:0000256" key="3">
    <source>
        <dbReference type="ARBA" id="ARBA00022989"/>
    </source>
</evidence>
<feature type="domain" description="EamA" evidence="6">
    <location>
        <begin position="8"/>
        <end position="135"/>
    </location>
</feature>
<dbReference type="InterPro" id="IPR037185">
    <property type="entry name" value="EmrE-like"/>
</dbReference>
<feature type="transmembrane region" description="Helical" evidence="5">
    <location>
        <begin position="30"/>
        <end position="54"/>
    </location>
</feature>
<keyword evidence="3 5" id="KW-1133">Transmembrane helix</keyword>
<feature type="transmembrane region" description="Helical" evidence="5">
    <location>
        <begin position="121"/>
        <end position="139"/>
    </location>
</feature>
<comment type="caution">
    <text evidence="7">The sequence shown here is derived from an EMBL/GenBank/DDBJ whole genome shotgun (WGS) entry which is preliminary data.</text>
</comment>
<dbReference type="PANTHER" id="PTHR32322">
    <property type="entry name" value="INNER MEMBRANE TRANSPORTER"/>
    <property type="match status" value="1"/>
</dbReference>
<dbReference type="InterPro" id="IPR050638">
    <property type="entry name" value="AA-Vitamin_Transporters"/>
</dbReference>
<dbReference type="InterPro" id="IPR000620">
    <property type="entry name" value="EamA_dom"/>
</dbReference>
<evidence type="ECO:0000256" key="2">
    <source>
        <dbReference type="ARBA" id="ARBA00022692"/>
    </source>
</evidence>
<feature type="transmembrane region" description="Helical" evidence="5">
    <location>
        <begin position="240"/>
        <end position="259"/>
    </location>
</feature>
<organism evidence="7 8">
    <name type="scientific">endosymbiont of Escarpia spicata</name>
    <dbReference type="NCBI Taxonomy" id="2200908"/>
    <lineage>
        <taxon>Bacteria</taxon>
        <taxon>Pseudomonadati</taxon>
        <taxon>Pseudomonadota</taxon>
        <taxon>Gammaproteobacteria</taxon>
        <taxon>sulfur-oxidizing symbionts</taxon>
    </lineage>
</organism>
<evidence type="ECO:0000259" key="6">
    <source>
        <dbReference type="Pfam" id="PF00892"/>
    </source>
</evidence>
<feature type="transmembrane region" description="Helical" evidence="5">
    <location>
        <begin position="90"/>
        <end position="109"/>
    </location>
</feature>
<dbReference type="EMBL" id="QFXE01000021">
    <property type="protein sequence ID" value="RDH82233.1"/>
    <property type="molecule type" value="Genomic_DNA"/>
</dbReference>
<dbReference type="PANTHER" id="PTHR32322:SF14">
    <property type="entry name" value="PROTEIN PAGO"/>
    <property type="match status" value="1"/>
</dbReference>
<dbReference type="Proteomes" id="UP000254771">
    <property type="component" value="Unassembled WGS sequence"/>
</dbReference>
<evidence type="ECO:0000313" key="8">
    <source>
        <dbReference type="Proteomes" id="UP000254771"/>
    </source>
</evidence>
<evidence type="ECO:0000313" key="7">
    <source>
        <dbReference type="EMBL" id="RDH82233.1"/>
    </source>
</evidence>
<dbReference type="GO" id="GO:0016020">
    <property type="term" value="C:membrane"/>
    <property type="evidence" value="ECO:0007669"/>
    <property type="project" value="UniProtKB-SubCell"/>
</dbReference>
<reference evidence="7 8" key="1">
    <citation type="journal article" date="2018" name="ISME J.">
        <title>Endosymbiont genomes yield clues of tubeworm success.</title>
        <authorList>
            <person name="Li Y."/>
            <person name="Liles M.R."/>
            <person name="Halanych K.M."/>
        </authorList>
    </citation>
    <scope>NUCLEOTIDE SEQUENCE [LARGE SCALE GENOMIC DNA]</scope>
    <source>
        <strain evidence="7">A1462</strain>
    </source>
</reference>
<proteinExistence type="predicted"/>
<feature type="transmembrane region" description="Helical" evidence="5">
    <location>
        <begin position="265"/>
        <end position="288"/>
    </location>
</feature>
<keyword evidence="2 5" id="KW-0812">Transmembrane</keyword>
<dbReference type="SUPFAM" id="SSF103481">
    <property type="entry name" value="Multidrug resistance efflux transporter EmrE"/>
    <property type="match status" value="2"/>
</dbReference>
<name>A0A370DBH5_9GAMM</name>
<gene>
    <name evidence="7" type="ORF">DIZ78_15805</name>
</gene>
<dbReference type="AlphaFoldDB" id="A0A370DBH5"/>